<dbReference type="Gene3D" id="3.30.70.100">
    <property type="match status" value="1"/>
</dbReference>
<keyword evidence="3" id="KW-1185">Reference proteome</keyword>
<dbReference type="InterPro" id="IPR007024">
    <property type="entry name" value="BLUF_domain"/>
</dbReference>
<dbReference type="InterPro" id="IPR036046">
    <property type="entry name" value="Acylphosphatase-like_dom_sf"/>
</dbReference>
<feature type="domain" description="BLUF" evidence="1">
    <location>
        <begin position="1"/>
        <end position="94"/>
    </location>
</feature>
<evidence type="ECO:0000313" key="2">
    <source>
        <dbReference type="EMBL" id="MFC6440846.1"/>
    </source>
</evidence>
<organism evidence="2 3">
    <name type="scientific">Pseudobowmanella zhangzhouensis</name>
    <dbReference type="NCBI Taxonomy" id="1537679"/>
    <lineage>
        <taxon>Bacteria</taxon>
        <taxon>Pseudomonadati</taxon>
        <taxon>Pseudomonadota</taxon>
        <taxon>Gammaproteobacteria</taxon>
        <taxon>Alteromonadales</taxon>
        <taxon>Alteromonadaceae</taxon>
    </lineage>
</organism>
<accession>A0ABW1XMH1</accession>
<dbReference type="RefSeq" id="WP_131259756.1">
    <property type="nucleotide sequence ID" value="NZ_JBHSUS010000001.1"/>
</dbReference>
<name>A0ABW1XMH1_9ALTE</name>
<protein>
    <submittedName>
        <fullName evidence="2">BLUF domain-containing protein</fullName>
    </submittedName>
</protein>
<reference evidence="3" key="1">
    <citation type="journal article" date="2019" name="Int. J. Syst. Evol. Microbiol.">
        <title>The Global Catalogue of Microorganisms (GCM) 10K type strain sequencing project: providing services to taxonomists for standard genome sequencing and annotation.</title>
        <authorList>
            <consortium name="The Broad Institute Genomics Platform"/>
            <consortium name="The Broad Institute Genome Sequencing Center for Infectious Disease"/>
            <person name="Wu L."/>
            <person name="Ma J."/>
        </authorList>
    </citation>
    <scope>NUCLEOTIDE SEQUENCE [LARGE SCALE GENOMIC DNA]</scope>
    <source>
        <strain evidence="3">CGMCC 1.16031</strain>
    </source>
</reference>
<proteinExistence type="predicted"/>
<dbReference type="PROSITE" id="PS50925">
    <property type="entry name" value="BLUF"/>
    <property type="match status" value="1"/>
</dbReference>
<gene>
    <name evidence="2" type="ORF">ACFP85_11895</name>
</gene>
<evidence type="ECO:0000313" key="3">
    <source>
        <dbReference type="Proteomes" id="UP001596364"/>
    </source>
</evidence>
<dbReference type="EMBL" id="JBHSUS010000001">
    <property type="protein sequence ID" value="MFC6440846.1"/>
    <property type="molecule type" value="Genomic_DNA"/>
</dbReference>
<comment type="caution">
    <text evidence="2">The sequence shown here is derived from an EMBL/GenBank/DDBJ whole genome shotgun (WGS) entry which is preliminary data.</text>
</comment>
<dbReference type="SUPFAM" id="SSF54975">
    <property type="entry name" value="Acylphosphatase/BLUF domain-like"/>
    <property type="match status" value="1"/>
</dbReference>
<dbReference type="Proteomes" id="UP001596364">
    <property type="component" value="Unassembled WGS sequence"/>
</dbReference>
<sequence>MIELVYISEASHPFSLDELQDLLTRARLKNASLDITGLLLYSEESQRFIQVLEGDEYEVNRIYDAIVDDPRHTNVRLLGSNKITRRDFSDWRMGFSLIDDSLPDWPGVSDFLAQSAKPGQYLSEPHQFGRQMLMFFRERLQQNRDENDASHINR</sequence>
<dbReference type="SMART" id="SM01034">
    <property type="entry name" value="BLUF"/>
    <property type="match status" value="1"/>
</dbReference>
<dbReference type="Pfam" id="PF04940">
    <property type="entry name" value="BLUF"/>
    <property type="match status" value="1"/>
</dbReference>
<evidence type="ECO:0000259" key="1">
    <source>
        <dbReference type="PROSITE" id="PS50925"/>
    </source>
</evidence>